<name>A0A2I2GGY2_9EURO</name>
<dbReference type="GO" id="GO:0016757">
    <property type="term" value="F:glycosyltransferase activity"/>
    <property type="evidence" value="ECO:0007669"/>
    <property type="project" value="UniProtKB-KW"/>
</dbReference>
<evidence type="ECO:0000313" key="2">
    <source>
        <dbReference type="EMBL" id="PLB52141.1"/>
    </source>
</evidence>
<dbReference type="InterPro" id="IPR029057">
    <property type="entry name" value="PRTase-like"/>
</dbReference>
<dbReference type="CDD" id="cd06223">
    <property type="entry name" value="PRTases_typeI"/>
    <property type="match status" value="1"/>
</dbReference>
<dbReference type="PANTHER" id="PTHR43344">
    <property type="entry name" value="PHOSPHOSERINE PHOSPHATASE"/>
    <property type="match status" value="1"/>
</dbReference>
<evidence type="ECO:0000313" key="3">
    <source>
        <dbReference type="Proteomes" id="UP000234275"/>
    </source>
</evidence>
<keyword evidence="2" id="KW-0808">Transferase</keyword>
<dbReference type="STRING" id="1392250.A0A2I2GGY2"/>
<keyword evidence="3" id="KW-1185">Reference proteome</keyword>
<dbReference type="SUPFAM" id="SSF52540">
    <property type="entry name" value="P-loop containing nucleoside triphosphate hydrolases"/>
    <property type="match status" value="1"/>
</dbReference>
<dbReference type="SUPFAM" id="SSF53271">
    <property type="entry name" value="PRTase-like"/>
    <property type="match status" value="1"/>
</dbReference>
<dbReference type="Gene3D" id="3.40.50.300">
    <property type="entry name" value="P-loop containing nucleotide triphosphate hydrolases"/>
    <property type="match status" value="1"/>
</dbReference>
<dbReference type="InterPro" id="IPR000836">
    <property type="entry name" value="PRTase_dom"/>
</dbReference>
<sequence length="673" mass="75411">MTDATAPDLFRKPTVIGLYGVPGCGKSYLLRKLKAKLDENFFAFYEGSQVIDRLVPGGLEAFKLLNEKRKRKWRREAIESIQKDCFLNEKTAIVTGHYMFWQTSDAEGSPVITSSDLIVYTHILYLDVPPHVVLRRQEEDRTRARPEMSVFHIGRWQEAEKSQLRDSCLNHGILFFRWTEQGDMASLILDLNGHHEEKSLRNAKKHLDTAMAKANSSGCLEKVLVLDADRTLTVEDTGNLWWKEFFMSKGSQGEPPLIALFGKMGYSYEAFWQATLTYEEAAGDAEFDKICQRTADAVSMYPQMQALLHLVSRNEHIHAVVLTSGLRLVWEKILARGGLSGSVNVIGGGRIADGLVVTPETKSALVSHLQSIYRLEVWAFGDSPLDIPMLREANYAIVVVGEESSRSKTMESALRKAITEKWLYAKQVLLPPSVAPRLNTTLVPVLDIMDSKFVDSLVEHRYRPYIIHATHKPAAKLLQTPMRDASFEGPALRNVHIKCGRYLALEYVSDIIGIESYSTPHVQGHDTAGHRLAQEKNTLIIALMRGGAPMAEGINDVFPTAEFLHAWKPEDVTSDCLRERSTVILVDSVINSGNSVVEFVEHIHSLARNIKIVVVTGVVQAQALEENGGRIPLLFSRLNRLLTIVALRISTNKFTGKRGTDTGNRLFNTKHLD</sequence>
<organism evidence="2 3">
    <name type="scientific">Aspergillus steynii IBT 23096</name>
    <dbReference type="NCBI Taxonomy" id="1392250"/>
    <lineage>
        <taxon>Eukaryota</taxon>
        <taxon>Fungi</taxon>
        <taxon>Dikarya</taxon>
        <taxon>Ascomycota</taxon>
        <taxon>Pezizomycotina</taxon>
        <taxon>Eurotiomycetes</taxon>
        <taxon>Eurotiomycetidae</taxon>
        <taxon>Eurotiales</taxon>
        <taxon>Aspergillaceae</taxon>
        <taxon>Aspergillus</taxon>
        <taxon>Aspergillus subgen. Circumdati</taxon>
    </lineage>
</organism>
<reference evidence="2 3" key="1">
    <citation type="submission" date="2016-12" db="EMBL/GenBank/DDBJ databases">
        <title>The genomes of Aspergillus section Nigri reveals drivers in fungal speciation.</title>
        <authorList>
            <consortium name="DOE Joint Genome Institute"/>
            <person name="Vesth T.C."/>
            <person name="Nybo J."/>
            <person name="Theobald S."/>
            <person name="Brandl J."/>
            <person name="Frisvad J.C."/>
            <person name="Nielsen K.F."/>
            <person name="Lyhne E.K."/>
            <person name="Kogle M.E."/>
            <person name="Kuo A."/>
            <person name="Riley R."/>
            <person name="Clum A."/>
            <person name="Nolan M."/>
            <person name="Lipzen A."/>
            <person name="Salamov A."/>
            <person name="Henrissat B."/>
            <person name="Wiebenga A."/>
            <person name="De Vries R.P."/>
            <person name="Grigoriev I.V."/>
            <person name="Mortensen U.H."/>
            <person name="Andersen M.R."/>
            <person name="Baker S.E."/>
        </authorList>
    </citation>
    <scope>NUCLEOTIDE SEQUENCE [LARGE SCALE GENOMIC DNA]</scope>
    <source>
        <strain evidence="2 3">IBT 23096</strain>
    </source>
</reference>
<dbReference type="GO" id="GO:0000287">
    <property type="term" value="F:magnesium ion binding"/>
    <property type="evidence" value="ECO:0007669"/>
    <property type="project" value="TreeGrafter"/>
</dbReference>
<dbReference type="Gene3D" id="3.40.50.1000">
    <property type="entry name" value="HAD superfamily/HAD-like"/>
    <property type="match status" value="1"/>
</dbReference>
<dbReference type="PANTHER" id="PTHR43344:SF20">
    <property type="entry name" value="URACIL PHOSPHORIBOSYLTRANSFERASE"/>
    <property type="match status" value="1"/>
</dbReference>
<protein>
    <submittedName>
        <fullName evidence="2">Uracil phosphoribosyltransferase</fullName>
    </submittedName>
</protein>
<gene>
    <name evidence="2" type="ORF">P170DRAFT_402049</name>
</gene>
<dbReference type="GO" id="GO:0036424">
    <property type="term" value="F:L-phosphoserine phosphatase activity"/>
    <property type="evidence" value="ECO:0007669"/>
    <property type="project" value="TreeGrafter"/>
</dbReference>
<dbReference type="GeneID" id="36554099"/>
<dbReference type="AlphaFoldDB" id="A0A2I2GGY2"/>
<dbReference type="Pfam" id="PF14681">
    <property type="entry name" value="UPRTase"/>
    <property type="match status" value="1"/>
</dbReference>
<dbReference type="EMBL" id="MSFO01000002">
    <property type="protein sequence ID" value="PLB52141.1"/>
    <property type="molecule type" value="Genomic_DNA"/>
</dbReference>
<comment type="caution">
    <text evidence="2">The sequence shown here is derived from an EMBL/GenBank/DDBJ whole genome shotgun (WGS) entry which is preliminary data.</text>
</comment>
<dbReference type="Pfam" id="PF12710">
    <property type="entry name" value="HAD"/>
    <property type="match status" value="1"/>
</dbReference>
<proteinExistence type="predicted"/>
<dbReference type="RefSeq" id="XP_024707443.1">
    <property type="nucleotide sequence ID" value="XM_024846400.1"/>
</dbReference>
<dbReference type="GO" id="GO:0006564">
    <property type="term" value="P:L-serine biosynthetic process"/>
    <property type="evidence" value="ECO:0007669"/>
    <property type="project" value="TreeGrafter"/>
</dbReference>
<dbReference type="GO" id="GO:0005737">
    <property type="term" value="C:cytoplasm"/>
    <property type="evidence" value="ECO:0007669"/>
    <property type="project" value="TreeGrafter"/>
</dbReference>
<dbReference type="InterPro" id="IPR027417">
    <property type="entry name" value="P-loop_NTPase"/>
</dbReference>
<dbReference type="OrthoDB" id="5416609at2759"/>
<accession>A0A2I2GGY2</accession>
<dbReference type="SUPFAM" id="SSF56784">
    <property type="entry name" value="HAD-like"/>
    <property type="match status" value="1"/>
</dbReference>
<dbReference type="Pfam" id="PF13207">
    <property type="entry name" value="AAA_17"/>
    <property type="match status" value="1"/>
</dbReference>
<dbReference type="VEuPathDB" id="FungiDB:P170DRAFT_402049"/>
<dbReference type="InterPro" id="IPR036412">
    <property type="entry name" value="HAD-like_sf"/>
</dbReference>
<keyword evidence="2" id="KW-0328">Glycosyltransferase</keyword>
<feature type="domain" description="Phosphoribosyltransferase" evidence="1">
    <location>
        <begin position="470"/>
        <end position="669"/>
    </location>
</feature>
<dbReference type="InterPro" id="IPR023214">
    <property type="entry name" value="HAD_sf"/>
</dbReference>
<dbReference type="InterPro" id="IPR050582">
    <property type="entry name" value="HAD-like_SerB"/>
</dbReference>
<evidence type="ECO:0000259" key="1">
    <source>
        <dbReference type="Pfam" id="PF14681"/>
    </source>
</evidence>
<dbReference type="Proteomes" id="UP000234275">
    <property type="component" value="Unassembled WGS sequence"/>
</dbReference>
<dbReference type="Gene3D" id="3.40.50.2020">
    <property type="match status" value="1"/>
</dbReference>